<reference evidence="2" key="1">
    <citation type="submission" date="2020-10" db="EMBL/GenBank/DDBJ databases">
        <authorList>
            <person name="Castelo-Branco R."/>
            <person name="Eusebio N."/>
            <person name="Adriana R."/>
            <person name="Vieira A."/>
            <person name="Brugerolle De Fraissinette N."/>
            <person name="Rezende De Castro R."/>
            <person name="Schneider M.P."/>
            <person name="Vasconcelos V."/>
            <person name="Leao P.N."/>
        </authorList>
    </citation>
    <scope>NUCLEOTIDE SEQUENCE</scope>
    <source>
        <strain evidence="2">LEGE 11480</strain>
    </source>
</reference>
<gene>
    <name evidence="2" type="ORF">IQ266_15760</name>
</gene>
<dbReference type="InterPro" id="IPR000182">
    <property type="entry name" value="GNAT_dom"/>
</dbReference>
<name>A0A928Z5E6_9CYAN</name>
<dbReference type="EMBL" id="JADEXQ010000055">
    <property type="protein sequence ID" value="MBE9031190.1"/>
    <property type="molecule type" value="Genomic_DNA"/>
</dbReference>
<proteinExistence type="predicted"/>
<sequence length="142" mass="15912">MQKDLTIELVNFNAEVQAIRVAVFQQEQGVAAALEFDGQDAQMVHLLACWQGQPVGTARILYCDATTAKLQRVAVVSAYRSRGIGQAMMQFALEHLQQQGVNLIKIHAQQLVVPFYENLGFTITSDRFQEAGIPHVKMQRRL</sequence>
<dbReference type="Proteomes" id="UP000625316">
    <property type="component" value="Unassembled WGS sequence"/>
</dbReference>
<protein>
    <submittedName>
        <fullName evidence="2">GNAT family N-acetyltransferase</fullName>
    </submittedName>
</protein>
<dbReference type="CDD" id="cd04301">
    <property type="entry name" value="NAT_SF"/>
    <property type="match status" value="1"/>
</dbReference>
<keyword evidence="3" id="KW-1185">Reference proteome</keyword>
<organism evidence="2 3">
    <name type="scientific">Romeriopsis navalis LEGE 11480</name>
    <dbReference type="NCBI Taxonomy" id="2777977"/>
    <lineage>
        <taxon>Bacteria</taxon>
        <taxon>Bacillati</taxon>
        <taxon>Cyanobacteriota</taxon>
        <taxon>Cyanophyceae</taxon>
        <taxon>Leptolyngbyales</taxon>
        <taxon>Leptolyngbyaceae</taxon>
        <taxon>Romeriopsis</taxon>
        <taxon>Romeriopsis navalis</taxon>
    </lineage>
</organism>
<dbReference type="GO" id="GO:0004343">
    <property type="term" value="F:glucosamine 6-phosphate N-acetyltransferase activity"/>
    <property type="evidence" value="ECO:0007669"/>
    <property type="project" value="TreeGrafter"/>
</dbReference>
<dbReference type="RefSeq" id="WP_264326020.1">
    <property type="nucleotide sequence ID" value="NZ_JADEXQ010000055.1"/>
</dbReference>
<dbReference type="PANTHER" id="PTHR13355:SF11">
    <property type="entry name" value="GLUCOSAMINE 6-PHOSPHATE N-ACETYLTRANSFERASE"/>
    <property type="match status" value="1"/>
</dbReference>
<dbReference type="PANTHER" id="PTHR13355">
    <property type="entry name" value="GLUCOSAMINE 6-PHOSPHATE N-ACETYLTRANSFERASE"/>
    <property type="match status" value="1"/>
</dbReference>
<dbReference type="Gene3D" id="3.40.630.30">
    <property type="match status" value="1"/>
</dbReference>
<feature type="domain" description="N-acetyltransferase" evidence="1">
    <location>
        <begin position="1"/>
        <end position="142"/>
    </location>
</feature>
<evidence type="ECO:0000313" key="2">
    <source>
        <dbReference type="EMBL" id="MBE9031190.1"/>
    </source>
</evidence>
<dbReference type="SUPFAM" id="SSF55729">
    <property type="entry name" value="Acyl-CoA N-acyltransferases (Nat)"/>
    <property type="match status" value="1"/>
</dbReference>
<evidence type="ECO:0000313" key="3">
    <source>
        <dbReference type="Proteomes" id="UP000625316"/>
    </source>
</evidence>
<dbReference type="InterPro" id="IPR039143">
    <property type="entry name" value="GNPNAT1-like"/>
</dbReference>
<dbReference type="AlphaFoldDB" id="A0A928Z5E6"/>
<dbReference type="Pfam" id="PF13673">
    <property type="entry name" value="Acetyltransf_10"/>
    <property type="match status" value="1"/>
</dbReference>
<comment type="caution">
    <text evidence="2">The sequence shown here is derived from an EMBL/GenBank/DDBJ whole genome shotgun (WGS) entry which is preliminary data.</text>
</comment>
<accession>A0A928Z5E6</accession>
<dbReference type="PROSITE" id="PS51186">
    <property type="entry name" value="GNAT"/>
    <property type="match status" value="1"/>
</dbReference>
<dbReference type="InterPro" id="IPR016181">
    <property type="entry name" value="Acyl_CoA_acyltransferase"/>
</dbReference>
<evidence type="ECO:0000259" key="1">
    <source>
        <dbReference type="PROSITE" id="PS51186"/>
    </source>
</evidence>